<evidence type="ECO:0000313" key="2">
    <source>
        <dbReference type="Proteomes" id="UP001194469"/>
    </source>
</evidence>
<accession>A0ABS0J1W9</accession>
<dbReference type="EMBL" id="VRYY01000111">
    <property type="protein sequence ID" value="MBG3876423.1"/>
    <property type="molecule type" value="Genomic_DNA"/>
</dbReference>
<comment type="caution">
    <text evidence="1">The sequence shown here is derived from an EMBL/GenBank/DDBJ whole genome shotgun (WGS) entry which is preliminary data.</text>
</comment>
<proteinExistence type="predicted"/>
<keyword evidence="2" id="KW-1185">Reference proteome</keyword>
<evidence type="ECO:0000313" key="1">
    <source>
        <dbReference type="EMBL" id="MBG3876423.1"/>
    </source>
</evidence>
<organism evidence="1 2">
    <name type="scientific">Nitratidesulfovibrio oxamicus</name>
    <dbReference type="NCBI Taxonomy" id="32016"/>
    <lineage>
        <taxon>Bacteria</taxon>
        <taxon>Pseudomonadati</taxon>
        <taxon>Thermodesulfobacteriota</taxon>
        <taxon>Desulfovibrionia</taxon>
        <taxon>Desulfovibrionales</taxon>
        <taxon>Desulfovibrionaceae</taxon>
        <taxon>Nitratidesulfovibrio</taxon>
    </lineage>
</organism>
<reference evidence="1 2" key="1">
    <citation type="submission" date="2019-08" db="EMBL/GenBank/DDBJ databases">
        <authorList>
            <person name="Luo N."/>
        </authorList>
    </citation>
    <scope>NUCLEOTIDE SEQUENCE [LARGE SCALE GENOMIC DNA]</scope>
    <source>
        <strain evidence="1 2">NCIMB 9442</strain>
    </source>
</reference>
<dbReference type="Proteomes" id="UP001194469">
    <property type="component" value="Unassembled WGS sequence"/>
</dbReference>
<protein>
    <recommendedName>
        <fullName evidence="3">Methyltransferase domain-containing protein</fullName>
    </recommendedName>
</protein>
<sequence length="155" mass="16594">MFGDSVANREARAVLGGLRTQHLVYVDVGCGFAAARRCLRTLGYGWDDVTVLSYDQRAQLVLNVTGVDVSTENTKPSTGVLAVVLALLLKGSPVCMAGFSFQNYGHAYSASMQPRHHVGADVLLLSVLVRNFCLYTTSVDVSECAGIPLWPSAKA</sequence>
<name>A0ABS0J1W9_9BACT</name>
<gene>
    <name evidence="1" type="ORF">FVW20_05115</name>
</gene>
<dbReference type="RefSeq" id="WP_196608572.1">
    <property type="nucleotide sequence ID" value="NZ_VRYY01000111.1"/>
</dbReference>
<evidence type="ECO:0008006" key="3">
    <source>
        <dbReference type="Google" id="ProtNLM"/>
    </source>
</evidence>